<dbReference type="Proteomes" id="UP000515158">
    <property type="component" value="Unplaced"/>
</dbReference>
<gene>
    <name evidence="4" type="primary">LOC117650512</name>
</gene>
<evidence type="ECO:0000256" key="1">
    <source>
        <dbReference type="SAM" id="MobiDB-lite"/>
    </source>
</evidence>
<feature type="region of interest" description="Disordered" evidence="1">
    <location>
        <begin position="37"/>
        <end position="112"/>
    </location>
</feature>
<evidence type="ECO:0000256" key="2">
    <source>
        <dbReference type="SAM" id="SignalP"/>
    </source>
</evidence>
<dbReference type="AlphaFoldDB" id="A0A6P8ZYP5"/>
<dbReference type="RefSeq" id="XP_034249886.1">
    <property type="nucleotide sequence ID" value="XM_034393995.1"/>
</dbReference>
<proteinExistence type="predicted"/>
<protein>
    <submittedName>
        <fullName evidence="4">Uncharacterized protein LOC117650512</fullName>
    </submittedName>
</protein>
<dbReference type="GeneID" id="117650512"/>
<dbReference type="InParanoid" id="A0A6P8ZYP5"/>
<evidence type="ECO:0000313" key="3">
    <source>
        <dbReference type="Proteomes" id="UP000515158"/>
    </source>
</evidence>
<dbReference type="KEGG" id="tpal:117650512"/>
<evidence type="ECO:0000313" key="4">
    <source>
        <dbReference type="RefSeq" id="XP_034249886.1"/>
    </source>
</evidence>
<sequence length="112" mass="11719">MAVKLLTIFAFAGICLAAALLVSAEEQGEHVLVKRSGNGWFKAPGSPTSRHTIKDAGGQQVDHTVDHSNGHVTSGYLALGKNARDDSPHRTGQPHSGGAASTSEKKPKKKGH</sequence>
<accession>A0A6P8ZYP5</accession>
<name>A0A6P8ZYP5_THRPL</name>
<feature type="chain" id="PRO_5028356165" evidence="2">
    <location>
        <begin position="18"/>
        <end position="112"/>
    </location>
</feature>
<keyword evidence="3" id="KW-1185">Reference proteome</keyword>
<keyword evidence="2" id="KW-0732">Signal</keyword>
<organism evidence="4">
    <name type="scientific">Thrips palmi</name>
    <name type="common">Melon thrips</name>
    <dbReference type="NCBI Taxonomy" id="161013"/>
    <lineage>
        <taxon>Eukaryota</taxon>
        <taxon>Metazoa</taxon>
        <taxon>Ecdysozoa</taxon>
        <taxon>Arthropoda</taxon>
        <taxon>Hexapoda</taxon>
        <taxon>Insecta</taxon>
        <taxon>Pterygota</taxon>
        <taxon>Neoptera</taxon>
        <taxon>Paraneoptera</taxon>
        <taxon>Thysanoptera</taxon>
        <taxon>Terebrantia</taxon>
        <taxon>Thripoidea</taxon>
        <taxon>Thripidae</taxon>
        <taxon>Thrips</taxon>
    </lineage>
</organism>
<reference evidence="4" key="1">
    <citation type="submission" date="2025-08" db="UniProtKB">
        <authorList>
            <consortium name="RefSeq"/>
        </authorList>
    </citation>
    <scope>IDENTIFICATION</scope>
    <source>
        <tissue evidence="4">Total insect</tissue>
    </source>
</reference>
<feature type="signal peptide" evidence="2">
    <location>
        <begin position="1"/>
        <end position="17"/>
    </location>
</feature>